<dbReference type="GO" id="GO:0000725">
    <property type="term" value="P:recombinational repair"/>
    <property type="evidence" value="ECO:0007669"/>
    <property type="project" value="TreeGrafter"/>
</dbReference>
<dbReference type="AlphaFoldDB" id="M4RXM4"/>
<keyword evidence="5 10" id="KW-0067">ATP-binding</keyword>
<dbReference type="PROSITE" id="PS51198">
    <property type="entry name" value="UVRD_HELICASE_ATP_BIND"/>
    <property type="match status" value="1"/>
</dbReference>
<dbReference type="RefSeq" id="WP_015430482.1">
    <property type="nucleotide sequence ID" value="NC_020514.1"/>
</dbReference>
<gene>
    <name evidence="12" type="ORF">C427_1123</name>
</gene>
<dbReference type="GO" id="GO:0043138">
    <property type="term" value="F:3'-5' DNA helicase activity"/>
    <property type="evidence" value="ECO:0007669"/>
    <property type="project" value="UniProtKB-EC"/>
</dbReference>
<dbReference type="Pfam" id="PF13361">
    <property type="entry name" value="UvrD_C"/>
    <property type="match status" value="1"/>
</dbReference>
<comment type="similarity">
    <text evidence="1">Belongs to the helicase family. UvrD subfamily.</text>
</comment>
<evidence type="ECO:0000313" key="12">
    <source>
        <dbReference type="EMBL" id="AGH43232.1"/>
    </source>
</evidence>
<proteinExistence type="inferred from homology"/>
<dbReference type="InterPro" id="IPR014017">
    <property type="entry name" value="DNA_helicase_UvrD-like_C"/>
</dbReference>
<comment type="catalytic activity">
    <reaction evidence="7">
        <text>Couples ATP hydrolysis with the unwinding of duplex DNA by translocating in the 3'-5' direction.</text>
        <dbReference type="EC" id="5.6.2.4"/>
    </reaction>
</comment>
<dbReference type="Proteomes" id="UP000011864">
    <property type="component" value="Chromosome"/>
</dbReference>
<dbReference type="EC" id="5.6.2.4" evidence="8"/>
<dbReference type="Gene3D" id="3.40.91.30">
    <property type="match status" value="1"/>
</dbReference>
<dbReference type="KEGG" id="gps:C427_1123"/>
<evidence type="ECO:0000313" key="13">
    <source>
        <dbReference type="Proteomes" id="UP000011864"/>
    </source>
</evidence>
<keyword evidence="13" id="KW-1185">Reference proteome</keyword>
<dbReference type="GO" id="GO:0005524">
    <property type="term" value="F:ATP binding"/>
    <property type="evidence" value="ECO:0007669"/>
    <property type="project" value="UniProtKB-UniRule"/>
</dbReference>
<dbReference type="EMBL" id="CP003837">
    <property type="protein sequence ID" value="AGH43232.1"/>
    <property type="molecule type" value="Genomic_DNA"/>
</dbReference>
<dbReference type="InterPro" id="IPR000212">
    <property type="entry name" value="DNA_helicase_UvrD/REP"/>
</dbReference>
<evidence type="ECO:0000256" key="1">
    <source>
        <dbReference type="ARBA" id="ARBA00009922"/>
    </source>
</evidence>
<evidence type="ECO:0000256" key="5">
    <source>
        <dbReference type="ARBA" id="ARBA00022840"/>
    </source>
</evidence>
<keyword evidence="3 10" id="KW-0378">Hydrolase</keyword>
<dbReference type="GO" id="GO:0003677">
    <property type="term" value="F:DNA binding"/>
    <property type="evidence" value="ECO:0007669"/>
    <property type="project" value="InterPro"/>
</dbReference>
<dbReference type="GO" id="GO:0016887">
    <property type="term" value="F:ATP hydrolysis activity"/>
    <property type="evidence" value="ECO:0007669"/>
    <property type="project" value="RHEA"/>
</dbReference>
<feature type="binding site" evidence="10">
    <location>
        <begin position="207"/>
        <end position="214"/>
    </location>
    <ligand>
        <name>ATP</name>
        <dbReference type="ChEBI" id="CHEBI:30616"/>
    </ligand>
</feature>
<evidence type="ECO:0000256" key="10">
    <source>
        <dbReference type="PROSITE-ProRule" id="PRU00560"/>
    </source>
</evidence>
<keyword evidence="4 10" id="KW-0347">Helicase</keyword>
<evidence type="ECO:0000256" key="7">
    <source>
        <dbReference type="ARBA" id="ARBA00034617"/>
    </source>
</evidence>
<keyword evidence="6" id="KW-0413">Isomerase</keyword>
<evidence type="ECO:0000256" key="6">
    <source>
        <dbReference type="ARBA" id="ARBA00023235"/>
    </source>
</evidence>
<dbReference type="GO" id="GO:0005829">
    <property type="term" value="C:cytosol"/>
    <property type="evidence" value="ECO:0007669"/>
    <property type="project" value="TreeGrafter"/>
</dbReference>
<dbReference type="eggNOG" id="COG0210">
    <property type="taxonomic scope" value="Bacteria"/>
</dbReference>
<dbReference type="PANTHER" id="PTHR11070">
    <property type="entry name" value="UVRD / RECB / PCRA DNA HELICASE FAMILY MEMBER"/>
    <property type="match status" value="1"/>
</dbReference>
<dbReference type="Gene3D" id="1.10.10.160">
    <property type="match status" value="1"/>
</dbReference>
<dbReference type="SUPFAM" id="SSF52540">
    <property type="entry name" value="P-loop containing nucleoside triphosphate hydrolases"/>
    <property type="match status" value="1"/>
</dbReference>
<reference evidence="12 13" key="1">
    <citation type="journal article" date="2013" name="Genome Announc.">
        <title>Complete Genome Sequence of Glaciecola psychrophila Strain 170T.</title>
        <authorList>
            <person name="Yin J."/>
            <person name="Chen J."/>
            <person name="Liu G."/>
            <person name="Yu Y."/>
            <person name="Song L."/>
            <person name="Wang X."/>
            <person name="Qu X."/>
        </authorList>
    </citation>
    <scope>NUCLEOTIDE SEQUENCE [LARGE SCALE GENOMIC DNA]</scope>
    <source>
        <strain evidence="12 13">170</strain>
    </source>
</reference>
<dbReference type="Pfam" id="PF00580">
    <property type="entry name" value="UvrD-helicase"/>
    <property type="match status" value="2"/>
</dbReference>
<organism evidence="12 13">
    <name type="scientific">Paraglaciecola psychrophila 170</name>
    <dbReference type="NCBI Taxonomy" id="1129794"/>
    <lineage>
        <taxon>Bacteria</taxon>
        <taxon>Pseudomonadati</taxon>
        <taxon>Pseudomonadota</taxon>
        <taxon>Gammaproteobacteria</taxon>
        <taxon>Alteromonadales</taxon>
        <taxon>Alteromonadaceae</taxon>
        <taxon>Paraglaciecola</taxon>
    </lineage>
</organism>
<sequence>MNSIVPSIFGRIFSNKIPLAFNEHALAVTHNKTNQQIQWSEVTTPLSFKFGFLGQTIHFSTADQNVTLTMMGYHSDHFLKTRFDQYWVNANIAKLDALLEKIANILSHGFLRQSRISDIKSLALQERSRWFPWIKESNSLALIEKKIQLLDKYSKWDNVATHFFQHRYVKEQLQHHKSFFDQVESNPLTERQRTACIIDDDNNLLLAGAGTGKTSVMIARAGYLVQSQQAKYDDILLLAYGRKAADEMNQRIQDKLTTDKIKAATFHSLGLSIISQVEGGRPSLSVFAEDEKVKAEWLHNSFESLIENQSEYRARVLDYFSQYYYVEKNDFDFQTLGDYYHYLNDNDILSLKGDKVKSFGELYIANWLFYHGIDYEYAAAYQFDVKTVARRQYKPDFYLPEYELYIEYYGVDEAGNTAPYIDKDQYHASIAWKKATHQRYNTRCVTLTYAQHKQDTLLNELQNALSEHKIDYEILPIESILASLRETGRISVLAELFGKLLGLYKAADLDEKAQTDIINRAEDTKQAETALALLKPIMSSYNHHLHQRDEVDFEDMIIKAIDYVESGLFTSPWRCIMVDEFQDISKPRARLVKALRDNNNGSSVFAVGDDWQAIYRFSGADIRLTTQFAKYFGLTTQTELDVTFRFNNKIGQVTSDFISKNPAQLHKTITSLTHVATPAISLLRRGDHTVANYQSSLIELSNGAVDDVLQAIYSKTCKPVTVYLLARFGFKLPSHADIQTLSAKYPLLKMQAHTFHAAKGKEADYVVIIGLQKGKHGFPSEKATPAILDALLPPQEDYPHAEERRLFYVALTRARHRVYIIADMANTSGFVQELMAEHDIELDEFSSENEQVYTDDINCMRCDTGVVKKTNWSLWYFLLLFFISSM</sequence>
<comment type="catalytic activity">
    <reaction evidence="9">
        <text>ATP + H2O = ADP + phosphate + H(+)</text>
        <dbReference type="Rhea" id="RHEA:13065"/>
        <dbReference type="ChEBI" id="CHEBI:15377"/>
        <dbReference type="ChEBI" id="CHEBI:15378"/>
        <dbReference type="ChEBI" id="CHEBI:30616"/>
        <dbReference type="ChEBI" id="CHEBI:43474"/>
        <dbReference type="ChEBI" id="CHEBI:456216"/>
        <dbReference type="EC" id="5.6.2.4"/>
    </reaction>
</comment>
<dbReference type="InterPro" id="IPR014016">
    <property type="entry name" value="UvrD-like_ATP-bd"/>
</dbReference>
<evidence type="ECO:0000256" key="3">
    <source>
        <dbReference type="ARBA" id="ARBA00022801"/>
    </source>
</evidence>
<name>M4RXM4_9ALTE</name>
<evidence type="ECO:0000256" key="8">
    <source>
        <dbReference type="ARBA" id="ARBA00034808"/>
    </source>
</evidence>
<dbReference type="PANTHER" id="PTHR11070:SF63">
    <property type="entry name" value="DNA HELICASE IV"/>
    <property type="match status" value="1"/>
</dbReference>
<protein>
    <recommendedName>
        <fullName evidence="8">DNA 3'-5' helicase</fullName>
        <ecNumber evidence="8">5.6.2.4</ecNumber>
    </recommendedName>
</protein>
<dbReference type="InterPro" id="IPR013986">
    <property type="entry name" value="DExx_box_DNA_helicase_dom_sf"/>
</dbReference>
<accession>M4RXM4</accession>
<dbReference type="FunFam" id="3.40.50.300:FF:000975">
    <property type="entry name" value="DNA helicase"/>
    <property type="match status" value="1"/>
</dbReference>
<evidence type="ECO:0000256" key="4">
    <source>
        <dbReference type="ARBA" id="ARBA00022806"/>
    </source>
</evidence>
<keyword evidence="2 10" id="KW-0547">Nucleotide-binding</keyword>
<evidence type="ECO:0000256" key="2">
    <source>
        <dbReference type="ARBA" id="ARBA00022741"/>
    </source>
</evidence>
<dbReference type="PATRIC" id="fig|1129794.4.peg.1111"/>
<evidence type="ECO:0000256" key="9">
    <source>
        <dbReference type="ARBA" id="ARBA00048988"/>
    </source>
</evidence>
<evidence type="ECO:0000259" key="11">
    <source>
        <dbReference type="PROSITE" id="PS51198"/>
    </source>
</evidence>
<dbReference type="Gene3D" id="3.40.50.300">
    <property type="entry name" value="P-loop containing nucleotide triphosphate hydrolases"/>
    <property type="match status" value="3"/>
</dbReference>
<dbReference type="InterPro" id="IPR027417">
    <property type="entry name" value="P-loop_NTPase"/>
</dbReference>
<feature type="domain" description="UvrD-like helicase ATP-binding" evidence="11">
    <location>
        <begin position="186"/>
        <end position="647"/>
    </location>
</feature>
<dbReference type="HOGENOM" id="CLU_006494_1_0_6"/>
<dbReference type="STRING" id="1129794.C427_1123"/>